<keyword evidence="2" id="KW-1185">Reference proteome</keyword>
<reference evidence="1 2" key="1">
    <citation type="submission" date="2021-06" db="EMBL/GenBank/DDBJ databases">
        <title>Caerostris extrusa draft genome.</title>
        <authorList>
            <person name="Kono N."/>
            <person name="Arakawa K."/>
        </authorList>
    </citation>
    <scope>NUCLEOTIDE SEQUENCE [LARGE SCALE GENOMIC DNA]</scope>
</reference>
<dbReference type="Proteomes" id="UP001054945">
    <property type="component" value="Unassembled WGS sequence"/>
</dbReference>
<dbReference type="AlphaFoldDB" id="A0AAV4XEM7"/>
<accession>A0AAV4XEM7</accession>
<name>A0AAV4XEM7_CAEEX</name>
<protein>
    <submittedName>
        <fullName evidence="1">Uncharacterized protein</fullName>
    </submittedName>
</protein>
<sequence length="156" mass="18045">MEKLATIAEDEQMSVGCPFEVVHRRPSARRGRGQTRSGHIYLGDEFTEKHSITLFACSLMQNSEKLTTVCLKDKWLNFWKRHPTDKRLAFIREVKICRKDDAHTHKRRQQRSLYPEVQEKIHLELDSALGTDSEGPLSVAVLNELKYLHPKECGSQ</sequence>
<proteinExistence type="predicted"/>
<evidence type="ECO:0000313" key="1">
    <source>
        <dbReference type="EMBL" id="GIY93681.1"/>
    </source>
</evidence>
<dbReference type="EMBL" id="BPLR01017691">
    <property type="protein sequence ID" value="GIY93681.1"/>
    <property type="molecule type" value="Genomic_DNA"/>
</dbReference>
<comment type="caution">
    <text evidence="1">The sequence shown here is derived from an EMBL/GenBank/DDBJ whole genome shotgun (WGS) entry which is preliminary data.</text>
</comment>
<organism evidence="1 2">
    <name type="scientific">Caerostris extrusa</name>
    <name type="common">Bark spider</name>
    <name type="synonym">Caerostris bankana</name>
    <dbReference type="NCBI Taxonomy" id="172846"/>
    <lineage>
        <taxon>Eukaryota</taxon>
        <taxon>Metazoa</taxon>
        <taxon>Ecdysozoa</taxon>
        <taxon>Arthropoda</taxon>
        <taxon>Chelicerata</taxon>
        <taxon>Arachnida</taxon>
        <taxon>Araneae</taxon>
        <taxon>Araneomorphae</taxon>
        <taxon>Entelegynae</taxon>
        <taxon>Araneoidea</taxon>
        <taxon>Araneidae</taxon>
        <taxon>Caerostris</taxon>
    </lineage>
</organism>
<gene>
    <name evidence="1" type="ORF">CEXT_680291</name>
</gene>
<evidence type="ECO:0000313" key="2">
    <source>
        <dbReference type="Proteomes" id="UP001054945"/>
    </source>
</evidence>